<evidence type="ECO:0000313" key="2">
    <source>
        <dbReference type="EMBL" id="KAJ6804038.1"/>
    </source>
</evidence>
<accession>A0AAX6DVH2</accession>
<gene>
    <name evidence="2" type="ORF">M6B38_186225</name>
    <name evidence="1" type="ORF">M6B38_224435</name>
    <name evidence="3" type="ORF">M6B38_347695</name>
</gene>
<protein>
    <submittedName>
        <fullName evidence="1">Uncharacterized protein</fullName>
    </submittedName>
</protein>
<dbReference type="EMBL" id="JANAVB010016599">
    <property type="protein sequence ID" value="KAJ6831636.1"/>
    <property type="molecule type" value="Genomic_DNA"/>
</dbReference>
<dbReference type="Proteomes" id="UP001140949">
    <property type="component" value="Unassembled WGS sequence"/>
</dbReference>
<sequence length="49" mass="5871">MAVLALRESRSQADSLIYEETLTCFIFKLCRRLEWPSLGWHSREFLVHM</sequence>
<name>A0AAX6DVH2_IRIPA</name>
<evidence type="ECO:0000313" key="3">
    <source>
        <dbReference type="EMBL" id="KAJ6831636.1"/>
    </source>
</evidence>
<dbReference type="EMBL" id="JANAVB010036020">
    <property type="protein sequence ID" value="KAJ6804038.1"/>
    <property type="molecule type" value="Genomic_DNA"/>
</dbReference>
<proteinExistence type="predicted"/>
<reference evidence="1" key="2">
    <citation type="submission" date="2023-04" db="EMBL/GenBank/DDBJ databases">
        <authorList>
            <person name="Bruccoleri R.E."/>
            <person name="Oakeley E.J."/>
            <person name="Faust A.-M."/>
            <person name="Dessus-Babus S."/>
            <person name="Altorfer M."/>
            <person name="Burckhardt D."/>
            <person name="Oertli M."/>
            <person name="Naumann U."/>
            <person name="Petersen F."/>
            <person name="Wong J."/>
        </authorList>
    </citation>
    <scope>NUCLEOTIDE SEQUENCE</scope>
    <source>
        <strain evidence="1">GSM-AAB239-AS_SAM_17_03QT</strain>
        <tissue evidence="1">Leaf</tissue>
    </source>
</reference>
<reference evidence="1" key="1">
    <citation type="journal article" date="2023" name="GigaByte">
        <title>Genome assembly of the bearded iris, Iris pallida Lam.</title>
        <authorList>
            <person name="Bruccoleri R.E."/>
            <person name="Oakeley E.J."/>
            <person name="Faust A.M.E."/>
            <person name="Altorfer M."/>
            <person name="Dessus-Babus S."/>
            <person name="Burckhardt D."/>
            <person name="Oertli M."/>
            <person name="Naumann U."/>
            <person name="Petersen F."/>
            <person name="Wong J."/>
        </authorList>
    </citation>
    <scope>NUCLEOTIDE SEQUENCE</scope>
    <source>
        <strain evidence="1">GSM-AAB239-AS_SAM_17_03QT</strain>
    </source>
</reference>
<comment type="caution">
    <text evidence="1">The sequence shown here is derived from an EMBL/GenBank/DDBJ whole genome shotgun (WGS) entry which is preliminary data.</text>
</comment>
<dbReference type="EMBL" id="JANAVB010041814">
    <property type="protein sequence ID" value="KAJ6795774.1"/>
    <property type="molecule type" value="Genomic_DNA"/>
</dbReference>
<evidence type="ECO:0000313" key="4">
    <source>
        <dbReference type="Proteomes" id="UP001140949"/>
    </source>
</evidence>
<keyword evidence="4" id="KW-1185">Reference proteome</keyword>
<evidence type="ECO:0000313" key="1">
    <source>
        <dbReference type="EMBL" id="KAJ6795774.1"/>
    </source>
</evidence>
<dbReference type="AlphaFoldDB" id="A0AAX6DVH2"/>
<organism evidence="1 4">
    <name type="scientific">Iris pallida</name>
    <name type="common">Sweet iris</name>
    <dbReference type="NCBI Taxonomy" id="29817"/>
    <lineage>
        <taxon>Eukaryota</taxon>
        <taxon>Viridiplantae</taxon>
        <taxon>Streptophyta</taxon>
        <taxon>Embryophyta</taxon>
        <taxon>Tracheophyta</taxon>
        <taxon>Spermatophyta</taxon>
        <taxon>Magnoliopsida</taxon>
        <taxon>Liliopsida</taxon>
        <taxon>Asparagales</taxon>
        <taxon>Iridaceae</taxon>
        <taxon>Iridoideae</taxon>
        <taxon>Irideae</taxon>
        <taxon>Iris</taxon>
    </lineage>
</organism>